<dbReference type="PANTHER" id="PTHR30083">
    <property type="entry name" value="TRANSCRIPTIONAL REGULATOR-RELATED"/>
    <property type="match status" value="1"/>
</dbReference>
<dbReference type="CDD" id="cd23947">
    <property type="entry name" value="PAPS_reductase-like_YbdN"/>
    <property type="match status" value="1"/>
</dbReference>
<evidence type="ECO:0000313" key="3">
    <source>
        <dbReference type="Proteomes" id="UP000285864"/>
    </source>
</evidence>
<reference evidence="2 3" key="1">
    <citation type="submission" date="2018-08" db="EMBL/GenBank/DDBJ databases">
        <title>A genome reference for cultivated species of the human gut microbiota.</title>
        <authorList>
            <person name="Zou Y."/>
            <person name="Xue W."/>
            <person name="Luo G."/>
        </authorList>
    </citation>
    <scope>NUCLEOTIDE SEQUENCE [LARGE SCALE GENOMIC DNA]</scope>
    <source>
        <strain evidence="2 3">AF24-2</strain>
    </source>
</reference>
<dbReference type="SUPFAM" id="SSF52402">
    <property type="entry name" value="Adenine nucleotide alpha hydrolases-like"/>
    <property type="match status" value="1"/>
</dbReference>
<proteinExistence type="predicted"/>
<comment type="caution">
    <text evidence="2">The sequence shown here is derived from an EMBL/GenBank/DDBJ whole genome shotgun (WGS) entry which is preliminary data.</text>
</comment>
<protein>
    <submittedName>
        <fullName evidence="2">DUF3440 domain-containing protein</fullName>
    </submittedName>
</protein>
<name>A0A412GHD1_9BACT</name>
<dbReference type="InterPro" id="IPR021845">
    <property type="entry name" value="DUF3440"/>
</dbReference>
<dbReference type="EMBL" id="QRUU01000049">
    <property type="protein sequence ID" value="RGR94127.1"/>
    <property type="molecule type" value="Genomic_DNA"/>
</dbReference>
<dbReference type="Proteomes" id="UP000285864">
    <property type="component" value="Unassembled WGS sequence"/>
</dbReference>
<accession>A0A412GHD1</accession>
<dbReference type="FunFam" id="3.40.50.620:FF:000163">
    <property type="entry name" value="Predicted phosphoadenosine phosphosulfate reductase"/>
    <property type="match status" value="1"/>
</dbReference>
<gene>
    <name evidence="2" type="ORF">DWY20_10855</name>
</gene>
<dbReference type="AlphaFoldDB" id="A0A412GHD1"/>
<dbReference type="Pfam" id="PF01507">
    <property type="entry name" value="PAPS_reduct"/>
    <property type="match status" value="1"/>
</dbReference>
<organism evidence="2 3">
    <name type="scientific">Phocaeicola coprocola</name>
    <dbReference type="NCBI Taxonomy" id="310298"/>
    <lineage>
        <taxon>Bacteria</taxon>
        <taxon>Pseudomonadati</taxon>
        <taxon>Bacteroidota</taxon>
        <taxon>Bacteroidia</taxon>
        <taxon>Bacteroidales</taxon>
        <taxon>Bacteroidaceae</taxon>
        <taxon>Phocaeicola</taxon>
    </lineage>
</organism>
<dbReference type="InterPro" id="IPR002500">
    <property type="entry name" value="PAPS_reduct_dom"/>
</dbReference>
<sequence>MEATVQEQKNVYELTQERLRVIFNEFDNVYVSFSGGKDSGVLLNLCIDYIRRNNLKRKIGVFHMDYEVQYKMTIDFVDSILEKNKDLLDVYRICLPFRVATSTSMYQSFWRPWDEEKKDLWVRQMPEGAMTIKDFPELKPDTWDYDFQLYFAQWLHNKKKATRTCCLVGIRTQESFSRWRCIFQVPKNILYHKYIWTSKIGNDIYNAYPIYDWKTTDVWTANGKFKWDYNPLYDLYYKAGISLERQRVASPFISEAIESLALYRAIDPDTWGKMIGRVNGVNFSAIYGSTHATARQKIKLPEGYTWKSFMYFLLSTLPEKTRNGYLRRLNVSIKFWRTKGGCLSDDVIQKLIDAKVPIEIVDKSNYRTHKHPVKMEYQEDIDIPEFREIPTYKRMCICILRNDHACKYMGFSPTKEEISKKNKIMENYKNIWR</sequence>
<dbReference type="GO" id="GO:0003824">
    <property type="term" value="F:catalytic activity"/>
    <property type="evidence" value="ECO:0007669"/>
    <property type="project" value="InterPro"/>
</dbReference>
<dbReference type="Pfam" id="PF11922">
    <property type="entry name" value="DUF3440"/>
    <property type="match status" value="1"/>
</dbReference>
<evidence type="ECO:0000313" key="2">
    <source>
        <dbReference type="EMBL" id="RGR94127.1"/>
    </source>
</evidence>
<feature type="domain" description="Phosphoadenosine phosphosulphate reductase" evidence="1">
    <location>
        <begin position="29"/>
        <end position="237"/>
    </location>
</feature>
<dbReference type="Gene3D" id="3.40.50.620">
    <property type="entry name" value="HUPs"/>
    <property type="match status" value="1"/>
</dbReference>
<keyword evidence="3" id="KW-1185">Reference proteome</keyword>
<dbReference type="GO" id="GO:0071453">
    <property type="term" value="P:cellular response to oxygen levels"/>
    <property type="evidence" value="ECO:0007669"/>
    <property type="project" value="TreeGrafter"/>
</dbReference>
<dbReference type="PANTHER" id="PTHR30083:SF0">
    <property type="entry name" value="3'-PHOSPHOADENOSINE 5'-PHOSPHOSULFATE SULFOTRANSFERASE (PAPS REDUCTASE)_FAD SYNTHETASE"/>
    <property type="match status" value="1"/>
</dbReference>
<dbReference type="InterPro" id="IPR014729">
    <property type="entry name" value="Rossmann-like_a/b/a_fold"/>
</dbReference>
<dbReference type="RefSeq" id="WP_118484928.1">
    <property type="nucleotide sequence ID" value="NZ_CAUELD010000157.1"/>
</dbReference>
<evidence type="ECO:0000259" key="1">
    <source>
        <dbReference type="Pfam" id="PF01507"/>
    </source>
</evidence>